<protein>
    <submittedName>
        <fullName evidence="5">Transcriptional regulator</fullName>
    </submittedName>
</protein>
<dbReference type="SMART" id="SM00354">
    <property type="entry name" value="HTH_LACI"/>
    <property type="match status" value="1"/>
</dbReference>
<dbReference type="Pfam" id="PF13377">
    <property type="entry name" value="Peripla_BP_3"/>
    <property type="match status" value="1"/>
</dbReference>
<feature type="domain" description="HTH lacI-type" evidence="4">
    <location>
        <begin position="2"/>
        <end position="56"/>
    </location>
</feature>
<dbReference type="InterPro" id="IPR000843">
    <property type="entry name" value="HTH_LacI"/>
</dbReference>
<dbReference type="SUPFAM" id="SSF47413">
    <property type="entry name" value="lambda repressor-like DNA-binding domains"/>
    <property type="match status" value="1"/>
</dbReference>
<sequence>MASIRDIAKAAGVSPGTVSRILNEDPALSVADKTRQRVLKVAEEMAYQKATRMNRQVQIITYASRRREMADPFHRELRLAIETEIKRLNLTLKKTIRVESEMKKQDWTEVKKAGALLVIGNFSKTALETIYQYNPNMVVINNPEVPDFIDSVYSDLEKTMLKLLDRIIQKHQKAQITYFGGMREEMSLDGSITYNNDVRYQAYVQWCKSHDKTPDAHLVGWTREDGEQEIESLSQLPDIVIAGNDMVAIGVIQGLQKNGKHIPSDVKVIGFNDLDVNQYVTPSLTSVQIDNEQFGKSAVAMAEDRVKKVRSNALHTIVQTRLILRESYAEKE</sequence>
<dbReference type="InterPro" id="IPR010982">
    <property type="entry name" value="Lambda_DNA-bd_dom_sf"/>
</dbReference>
<keyword evidence="1" id="KW-0805">Transcription regulation</keyword>
<dbReference type="Proteomes" id="UP000033530">
    <property type="component" value="Unassembled WGS sequence"/>
</dbReference>
<dbReference type="SUPFAM" id="SSF53822">
    <property type="entry name" value="Periplasmic binding protein-like I"/>
    <property type="match status" value="1"/>
</dbReference>
<dbReference type="Gene3D" id="1.10.260.40">
    <property type="entry name" value="lambda repressor-like DNA-binding domains"/>
    <property type="match status" value="1"/>
</dbReference>
<evidence type="ECO:0000259" key="4">
    <source>
        <dbReference type="PROSITE" id="PS50932"/>
    </source>
</evidence>
<keyword evidence="2" id="KW-0238">DNA-binding</keyword>
<evidence type="ECO:0000313" key="6">
    <source>
        <dbReference type="Proteomes" id="UP000033530"/>
    </source>
</evidence>
<keyword evidence="3" id="KW-0804">Transcription</keyword>
<evidence type="ECO:0000313" key="5">
    <source>
        <dbReference type="EMBL" id="KKB25302.1"/>
    </source>
</evidence>
<dbReference type="CDD" id="cd01544">
    <property type="entry name" value="PBP1_GalR"/>
    <property type="match status" value="1"/>
</dbReference>
<evidence type="ECO:0000256" key="3">
    <source>
        <dbReference type="ARBA" id="ARBA00023163"/>
    </source>
</evidence>
<evidence type="ECO:0000256" key="2">
    <source>
        <dbReference type="ARBA" id="ARBA00023125"/>
    </source>
</evidence>
<dbReference type="PANTHER" id="PTHR30146">
    <property type="entry name" value="LACI-RELATED TRANSCRIPTIONAL REPRESSOR"/>
    <property type="match status" value="1"/>
</dbReference>
<dbReference type="EMBL" id="LAIU01000004">
    <property type="protein sequence ID" value="KKB25302.1"/>
    <property type="molecule type" value="Genomic_DNA"/>
</dbReference>
<dbReference type="InterPro" id="IPR046335">
    <property type="entry name" value="LacI/GalR-like_sensor"/>
</dbReference>
<dbReference type="PRINTS" id="PR00036">
    <property type="entry name" value="HTHLACI"/>
</dbReference>
<gene>
    <name evidence="5" type="ORF">VV61_06810</name>
</gene>
<dbReference type="Gene3D" id="3.40.50.2300">
    <property type="match status" value="2"/>
</dbReference>
<dbReference type="GO" id="GO:0000976">
    <property type="term" value="F:transcription cis-regulatory region binding"/>
    <property type="evidence" value="ECO:0007669"/>
    <property type="project" value="TreeGrafter"/>
</dbReference>
<proteinExistence type="predicted"/>
<name>A0AAJ0NGW0_STACA</name>
<reference evidence="5 6" key="1">
    <citation type="submission" date="2015-03" db="EMBL/GenBank/DDBJ databases">
        <title>Draft Genome Sequence of S. carnosus subsp. utilis LTH 7013, Isolated from South Tirolean Ham.</title>
        <authorList>
            <person name="Mueller A."/>
            <person name="Huptas C."/>
            <person name="Wenning M."/>
            <person name="Weiss A."/>
            <person name="Schmidt H."/>
        </authorList>
    </citation>
    <scope>NUCLEOTIDE SEQUENCE [LARGE SCALE GENOMIC DNA]</scope>
    <source>
        <strain evidence="5 6">LTH7013</strain>
    </source>
</reference>
<dbReference type="PANTHER" id="PTHR30146:SF149">
    <property type="entry name" value="HTH-TYPE TRANSCRIPTIONAL REGULATOR EBGR"/>
    <property type="match status" value="1"/>
</dbReference>
<evidence type="ECO:0000256" key="1">
    <source>
        <dbReference type="ARBA" id="ARBA00023015"/>
    </source>
</evidence>
<dbReference type="RefSeq" id="WP_046099959.1">
    <property type="nucleotide sequence ID" value="NZ_BKAP01000010.1"/>
</dbReference>
<dbReference type="Pfam" id="PF00356">
    <property type="entry name" value="LacI"/>
    <property type="match status" value="1"/>
</dbReference>
<dbReference type="InterPro" id="IPR028082">
    <property type="entry name" value="Peripla_BP_I"/>
</dbReference>
<organism evidence="5 6">
    <name type="scientific">Staphylococcus carnosus</name>
    <dbReference type="NCBI Taxonomy" id="1281"/>
    <lineage>
        <taxon>Bacteria</taxon>
        <taxon>Bacillati</taxon>
        <taxon>Bacillota</taxon>
        <taxon>Bacilli</taxon>
        <taxon>Bacillales</taxon>
        <taxon>Staphylococcaceae</taxon>
        <taxon>Staphylococcus</taxon>
    </lineage>
</organism>
<dbReference type="PROSITE" id="PS00356">
    <property type="entry name" value="HTH_LACI_1"/>
    <property type="match status" value="1"/>
</dbReference>
<accession>A0AAJ0NGW0</accession>
<dbReference type="PROSITE" id="PS50932">
    <property type="entry name" value="HTH_LACI_2"/>
    <property type="match status" value="1"/>
</dbReference>
<dbReference type="AlphaFoldDB" id="A0AAJ0NGW0"/>
<dbReference type="GO" id="GO:0003700">
    <property type="term" value="F:DNA-binding transcription factor activity"/>
    <property type="evidence" value="ECO:0007669"/>
    <property type="project" value="TreeGrafter"/>
</dbReference>
<comment type="caution">
    <text evidence="5">The sequence shown here is derived from an EMBL/GenBank/DDBJ whole genome shotgun (WGS) entry which is preliminary data.</text>
</comment>
<dbReference type="CDD" id="cd01392">
    <property type="entry name" value="HTH_LacI"/>
    <property type="match status" value="1"/>
</dbReference>